<dbReference type="KEGG" id="msd:MYSTI_06188"/>
<feature type="compositionally biased region" description="Basic and acidic residues" evidence="9">
    <location>
        <begin position="1787"/>
        <end position="1813"/>
    </location>
</feature>
<dbReference type="InterPro" id="IPR044016">
    <property type="entry name" value="Big_13"/>
</dbReference>
<evidence type="ECO:0000256" key="10">
    <source>
        <dbReference type="SAM" id="SignalP"/>
    </source>
</evidence>
<evidence type="ECO:0000256" key="7">
    <source>
        <dbReference type="ARBA" id="ARBA00023237"/>
    </source>
</evidence>
<feature type="compositionally biased region" description="Basic and acidic residues" evidence="9">
    <location>
        <begin position="1872"/>
        <end position="1881"/>
    </location>
</feature>
<feature type="compositionally biased region" description="Basic and acidic residues" evidence="9">
    <location>
        <begin position="1670"/>
        <end position="1683"/>
    </location>
</feature>
<keyword evidence="5" id="KW-0106">Calcium</keyword>
<dbReference type="eggNOG" id="COG2885">
    <property type="taxonomic scope" value="Bacteria"/>
</dbReference>
<feature type="compositionally biased region" description="Acidic residues" evidence="9">
    <location>
        <begin position="1693"/>
        <end position="1707"/>
    </location>
</feature>
<evidence type="ECO:0000256" key="2">
    <source>
        <dbReference type="ARBA" id="ARBA00004613"/>
    </source>
</evidence>
<dbReference type="PROSITE" id="PS51123">
    <property type="entry name" value="OMPA_2"/>
    <property type="match status" value="1"/>
</dbReference>
<feature type="compositionally biased region" description="Basic and acidic residues" evidence="9">
    <location>
        <begin position="2264"/>
        <end position="2278"/>
    </location>
</feature>
<feature type="signal peptide" evidence="10">
    <location>
        <begin position="1"/>
        <end position="42"/>
    </location>
</feature>
<dbReference type="InterPro" id="IPR058184">
    <property type="entry name" value="AgmC-like_N"/>
</dbReference>
<feature type="domain" description="OmpA-like" evidence="11">
    <location>
        <begin position="2401"/>
        <end position="2518"/>
    </location>
</feature>
<keyword evidence="4 10" id="KW-0732">Signal</keyword>
<feature type="compositionally biased region" description="Acidic residues" evidence="9">
    <location>
        <begin position="1545"/>
        <end position="1555"/>
    </location>
</feature>
<feature type="compositionally biased region" description="Acidic residues" evidence="9">
    <location>
        <begin position="2349"/>
        <end position="2360"/>
    </location>
</feature>
<dbReference type="GO" id="GO:0009279">
    <property type="term" value="C:cell outer membrane"/>
    <property type="evidence" value="ECO:0007669"/>
    <property type="project" value="UniProtKB-SubCell"/>
</dbReference>
<dbReference type="NCBIfam" id="NF033510">
    <property type="entry name" value="Ca_tandemer"/>
    <property type="match status" value="10"/>
</dbReference>
<dbReference type="HOGENOM" id="CLU_228117_0_0_7"/>
<dbReference type="GO" id="GO:0005509">
    <property type="term" value="F:calcium ion binding"/>
    <property type="evidence" value="ECO:0007669"/>
    <property type="project" value="InterPro"/>
</dbReference>
<dbReference type="PANTHER" id="PTHR30329:SF21">
    <property type="entry name" value="LIPOPROTEIN YIAD-RELATED"/>
    <property type="match status" value="1"/>
</dbReference>
<keyword evidence="13" id="KW-1185">Reference proteome</keyword>
<proteinExistence type="predicted"/>
<feature type="compositionally biased region" description="Acidic residues" evidence="9">
    <location>
        <begin position="2279"/>
        <end position="2296"/>
    </location>
</feature>
<sequence length="2527" mass="253276">MNPNLQNPDSLDVARSVRARLPVAALLALLCTALMAPSTARAAADTFHLGDGSDGALTVNAPDTVINTYTQVSAAVPANQAFVNVASTAGFAIGDLVLVFQTAGLTAPASGSQTPVDLNVAANIGVGRWEFARVSALTATRLTFSAPLTVPFAANATQAIRVPEYTTVTVNAAGSIVAQPWDGVTGGVVIFLARNAVTNAGAISASGAGFRGGVFANGDGDSCTGVDEDYPGGAPKGEGVVLAAYDIEYPFDASTTGYGNIANGAGGGICHNSGGGGGGSAGAGGKGGRTWSGDAPPSRDVGGRGGTQMNFTALNHLLFGGGGGAGHSNDDFGGAGSAAGGIVFIRAASLSGAGTISSNGLAGLNTSGVGNDAAGGGGAGGTLYLRFTGNLTCNANQVSARGGNGGSTVYAQHGTGGGGGGGRVLLQGSTVACSPSVSGGIPGTQSDAAAVDGPSYGAIAGSPGVVEPIAGGFETPTAPTVVTPANGSITGARPPISGTATPNSTVILYVDGVELARVPADTNGNYTYTPVADLTVGAHTVSAISVLNGASSVRSNTNNFTVQNSLPPPVIVSPANNAVLTTSPTQITGTASGGATTVVVTLNGTTYASVPVTGGNWTFTIPATLADGVYNVSVVAQDATRTSTATTSTFTVDTQTAVSITTPAEGAVLTNGVVTYAGTAEPGAVVTVTVDGTTVGTVTAAANGSWSVPVAAPLANGPHTVTATAEDAAGNTATDTNSFTVDTGTSVSITTPAEGSVLPSGAVTYSGTAEPGATVTVTVDGTTVGTVTANAGGDWSLPVAAPLADGPHTVTATAQDTAGNTATDTNNFTVDTGTSVSVTTPAEGAVLTNPVVTYAGTAEPGATVTVTVDGILVGTVTAAANGSWTLPVAAPLADGAHSVTATADDGRGHVASDTNAFTVDAQTAVSISGPAEGSTLTNPVVTYTGTAEPGATVTITVDGTVVDTVTAGPDGSWSLPVATPLADGPHTVTASSRDINGNTATDTNNFTVDSGTAVSVTTPADGSVITNGAVTYTGTAEPGATVTVTVDGNLVGTTTAAANGSWTVPGVSTLGEGPHSVTATAEDAAGNTATDTNNFTVDTTTSVTITTPVDGSVINDGVVTYTGTAEPGATVTVTVDGTVVGTTTAAANGSWTVPGIATLGEGPHSVTADAEDAAGNTATDTNNFTVNTQTSVSITTPAEGAVLTNGVVTYAGTAEPGSTVTVTVDGNLVGTVTAQPDGSWSLPVPATLADGAHSVTATADDGSGNTASDTNTFRVDTQTTVTITTPTDGAVLTDGVVTYTGTAEPGATVTVSVDGNVIGTVVAAADGNWMMPAPAALADGPHSVTAAVEDEAGNTATDTNNFRVDTSTSVDITSPTEGEVLTNGVVTYTGTAEAGATVTVTVDGVSAGTVTAAPDGTWSLAVSTRLLDGAHTVTATAEDSSGNTATDTVNFSVDTVPDTQITLSPPAASTTASARFDFVSTPGDSRDTFECSLDGAAFTACTGPIDYANLAQGQHTFQVRAVDFDGDVDATAASFTWTINLTVDTDGDGLTDEDEVTRGTDPNDSDTDDDGIPDGVEVNVGGTDPLDDDTDNDGLLDGTEDKDHDGVVDPGETSPVLADTDADGVQDGTELGITQPEGTDTDTTVFIPDADPTTTTDPLNVDTDGGSVRDGIEDANHNGRVDPGETNPNVAADDTDSDLDGIDDATEIELGLDPRDPDTDDDGVPDGQDGITDTDGDGRIDANDPDSDNDGVNDGTERGVTRETAPPGTNVDSPNFVPDADPSTTTDPKRADTDGDGLKDGEEDADHNGRVDATETNPNDADTDDDALPDGVEVRGSNATNPLNPDTDGDGLKDGTEDANHNGGVDNGETDPNDRDTDRGGASDGEEVTGGSNPLNGNDDFVVVGRGCSTGGAGTFAPLALLLLAVPMMRRFRRATERSSRGLAAGIAGGLALGGMMVAQPAQAQVVAPSGASQSIDVQRFKPGPGAEDILGIHSARVQRHLGLNLGVSLNYGSKPLNFMDPRSDRFITALVSRQLGVDLMGAVGLFDRFELGIVLPVTFQDSDPAPQVDSSFSKGVGSGGIGDLRLVPKARLFNAESFGLALVVPVSLPTAGGNDFLGSSGVGVQPKLVAEYGENVRFAANVGVDIREKQVLRNVTAGNAFTYGLGTEIPFTLGRLPLSAEATVIGAIGLDEQDTEETPLEVLAAVKYRAPSGFTAHLGGGPGLTRGYGTPGYRLLAGFSYSPPVEPQKAEPPPPLDSDGDGLYDRDDRCPKQAEDKDGFEDADGCPDPDNDQDGILDGADQCVNQPETSNGFQDEDGCPDEAPPVDSDGDGLMDPDDRCPAQAEDKDGFEDADGCPDLDNDKDGIADVADKCPLEPEVINGVTDEDGCPDKGKVKVQVEGERVVILEKVHFATGKDIILPRSFPLLKQVAAVLRANPQVELLRVEGHTDSDGNDAANLDLSRRRAANVREFLLKEGIAAARLESQGYGETKPVDTNKTVKGRENNRRVEFTILRVGKVEVERESP</sequence>
<dbReference type="NCBIfam" id="NF047640">
    <property type="entry name" value="gliding_AgmC_N"/>
    <property type="match status" value="1"/>
</dbReference>
<gene>
    <name evidence="12" type="ordered locus">MYSTI_06188</name>
</gene>
<dbReference type="InterPro" id="IPR050330">
    <property type="entry name" value="Bact_OuterMem_StrucFunc"/>
</dbReference>
<feature type="region of interest" description="Disordered" evidence="9">
    <location>
        <begin position="1543"/>
        <end position="1898"/>
    </location>
</feature>
<feature type="compositionally biased region" description="Acidic residues" evidence="9">
    <location>
        <begin position="1563"/>
        <end position="1572"/>
    </location>
</feature>
<dbReference type="Proteomes" id="UP000011131">
    <property type="component" value="Chromosome"/>
</dbReference>
<dbReference type="SUPFAM" id="SSF103647">
    <property type="entry name" value="TSP type-3 repeat"/>
    <property type="match status" value="1"/>
</dbReference>
<organism evidence="12 13">
    <name type="scientific">Myxococcus stipitatus (strain DSM 14675 / JCM 12634 / Mx s8)</name>
    <dbReference type="NCBI Taxonomy" id="1278073"/>
    <lineage>
        <taxon>Bacteria</taxon>
        <taxon>Pseudomonadati</taxon>
        <taxon>Myxococcota</taxon>
        <taxon>Myxococcia</taxon>
        <taxon>Myxococcales</taxon>
        <taxon>Cystobacterineae</taxon>
        <taxon>Myxococcaceae</taxon>
        <taxon>Myxococcus</taxon>
    </lineage>
</organism>
<dbReference type="Gene3D" id="2.60.40.10">
    <property type="entry name" value="Immunoglobulins"/>
    <property type="match status" value="11"/>
</dbReference>
<feature type="region of interest" description="Disordered" evidence="9">
    <location>
        <begin position="278"/>
        <end position="299"/>
    </location>
</feature>
<name>L7UEY2_MYXSD</name>
<keyword evidence="6 8" id="KW-0472">Membrane</keyword>
<dbReference type="Pfam" id="PF18884">
    <property type="entry name" value="TSP3_bac"/>
    <property type="match status" value="4"/>
</dbReference>
<protein>
    <submittedName>
        <fullName evidence="12">OmpA family protein</fullName>
    </submittedName>
</protein>
<evidence type="ECO:0000256" key="6">
    <source>
        <dbReference type="ARBA" id="ARBA00023136"/>
    </source>
</evidence>
<feature type="compositionally biased region" description="Acidic residues" evidence="9">
    <location>
        <begin position="1585"/>
        <end position="1598"/>
    </location>
</feature>
<dbReference type="Gene3D" id="4.10.1080.10">
    <property type="entry name" value="TSP type-3 repeat"/>
    <property type="match status" value="1"/>
</dbReference>
<dbReference type="EMBL" id="CP004025">
    <property type="protein sequence ID" value="AGC47461.1"/>
    <property type="molecule type" value="Genomic_DNA"/>
</dbReference>
<dbReference type="InterPro" id="IPR059100">
    <property type="entry name" value="TSP3_bac"/>
</dbReference>
<feature type="compositionally biased region" description="Polar residues" evidence="9">
    <location>
        <begin position="2304"/>
        <end position="2314"/>
    </location>
</feature>
<feature type="region of interest" description="Disordered" evidence="9">
    <location>
        <begin position="2240"/>
        <end position="2361"/>
    </location>
</feature>
<dbReference type="InterPro" id="IPR013783">
    <property type="entry name" value="Ig-like_fold"/>
</dbReference>
<dbReference type="SUPFAM" id="SSF103088">
    <property type="entry name" value="OmpA-like"/>
    <property type="match status" value="1"/>
</dbReference>
<feature type="compositionally biased region" description="Basic and acidic residues" evidence="9">
    <location>
        <begin position="1850"/>
        <end position="1860"/>
    </location>
</feature>
<evidence type="ECO:0000256" key="9">
    <source>
        <dbReference type="SAM" id="MobiDB-lite"/>
    </source>
</evidence>
<feature type="compositionally biased region" description="Low complexity" evidence="9">
    <location>
        <begin position="1648"/>
        <end position="1658"/>
    </location>
</feature>
<evidence type="ECO:0000256" key="4">
    <source>
        <dbReference type="ARBA" id="ARBA00022729"/>
    </source>
</evidence>
<evidence type="ECO:0000313" key="12">
    <source>
        <dbReference type="EMBL" id="AGC47461.1"/>
    </source>
</evidence>
<evidence type="ECO:0000256" key="1">
    <source>
        <dbReference type="ARBA" id="ARBA00004442"/>
    </source>
</evidence>
<dbReference type="PRINTS" id="PR01021">
    <property type="entry name" value="OMPADOMAIN"/>
</dbReference>
<dbReference type="InterPro" id="IPR006664">
    <property type="entry name" value="OMP_bac"/>
</dbReference>
<reference evidence="12 13" key="1">
    <citation type="journal article" date="2013" name="Genome Announc.">
        <title>Complete genome sequence of Myxococcus stipitatus strain DSM 14675, a fruiting myxobacterium.</title>
        <authorList>
            <person name="Huntley S."/>
            <person name="Kneip S."/>
            <person name="Treuner-Lange A."/>
            <person name="Sogaard-Andersen L."/>
        </authorList>
    </citation>
    <scope>NUCLEOTIDE SEQUENCE [LARGE SCALE GENOMIC DNA]</scope>
    <source>
        <strain evidence="13">DSM 14675 / JCM 12634 / Mx s8</strain>
    </source>
</reference>
<dbReference type="PANTHER" id="PTHR30329">
    <property type="entry name" value="STATOR ELEMENT OF FLAGELLAR MOTOR COMPLEX"/>
    <property type="match status" value="1"/>
</dbReference>
<evidence type="ECO:0000256" key="8">
    <source>
        <dbReference type="PROSITE-ProRule" id="PRU00473"/>
    </source>
</evidence>
<feature type="compositionally biased region" description="Pro residues" evidence="9">
    <location>
        <begin position="2245"/>
        <end position="2257"/>
    </location>
</feature>
<feature type="chain" id="PRO_5003984276" evidence="10">
    <location>
        <begin position="43"/>
        <end position="2527"/>
    </location>
</feature>
<keyword evidence="7" id="KW-0998">Cell outer membrane</keyword>
<dbReference type="STRING" id="1278073.MYSTI_06188"/>
<evidence type="ECO:0000256" key="3">
    <source>
        <dbReference type="ARBA" id="ARBA00022525"/>
    </source>
</evidence>
<dbReference type="InterPro" id="IPR028974">
    <property type="entry name" value="TSP_type-3_rpt"/>
</dbReference>
<dbReference type="Pfam" id="PF19077">
    <property type="entry name" value="Big_13"/>
    <property type="match status" value="10"/>
</dbReference>
<dbReference type="Gene3D" id="3.30.1330.60">
    <property type="entry name" value="OmpA-like domain"/>
    <property type="match status" value="1"/>
</dbReference>
<evidence type="ECO:0000256" key="5">
    <source>
        <dbReference type="ARBA" id="ARBA00022837"/>
    </source>
</evidence>
<dbReference type="Pfam" id="PF00691">
    <property type="entry name" value="OmpA"/>
    <property type="match status" value="1"/>
</dbReference>
<accession>L7UEY2</accession>
<evidence type="ECO:0000259" key="11">
    <source>
        <dbReference type="PROSITE" id="PS51123"/>
    </source>
</evidence>
<dbReference type="InterPro" id="IPR036737">
    <property type="entry name" value="OmpA-like_sf"/>
</dbReference>
<dbReference type="PATRIC" id="fig|1278073.3.peg.6276"/>
<dbReference type="InterPro" id="IPR006665">
    <property type="entry name" value="OmpA-like"/>
</dbReference>
<comment type="subcellular location">
    <subcellularLocation>
        <location evidence="1">Cell outer membrane</location>
    </subcellularLocation>
    <subcellularLocation>
        <location evidence="2">Secreted</location>
    </subcellularLocation>
</comment>
<feature type="compositionally biased region" description="Basic and acidic residues" evidence="9">
    <location>
        <begin position="2337"/>
        <end position="2348"/>
    </location>
</feature>
<keyword evidence="3" id="KW-0964">Secreted</keyword>
<dbReference type="CDD" id="cd07185">
    <property type="entry name" value="OmpA_C-like"/>
    <property type="match status" value="1"/>
</dbReference>
<feature type="compositionally biased region" description="Gly residues" evidence="9">
    <location>
        <begin position="278"/>
        <end position="290"/>
    </location>
</feature>
<evidence type="ECO:0000313" key="13">
    <source>
        <dbReference type="Proteomes" id="UP000011131"/>
    </source>
</evidence>